<evidence type="ECO:0000256" key="1">
    <source>
        <dbReference type="ARBA" id="ARBA00004370"/>
    </source>
</evidence>
<dbReference type="SUPFAM" id="SSF46938">
    <property type="entry name" value="CRAL/TRIO N-terminal domain"/>
    <property type="match status" value="1"/>
</dbReference>
<dbReference type="CDD" id="cd00170">
    <property type="entry name" value="SEC14"/>
    <property type="match status" value="1"/>
</dbReference>
<proteinExistence type="predicted"/>
<dbReference type="GO" id="GO:0016020">
    <property type="term" value="C:membrane"/>
    <property type="evidence" value="ECO:0007669"/>
    <property type="project" value="UniProtKB-SubCell"/>
</dbReference>
<dbReference type="Pfam" id="PF00650">
    <property type="entry name" value="CRAL_TRIO"/>
    <property type="match status" value="1"/>
</dbReference>
<evidence type="ECO:0000256" key="2">
    <source>
        <dbReference type="ARBA" id="ARBA00022448"/>
    </source>
</evidence>
<feature type="domain" description="CRAL-TRIO" evidence="5">
    <location>
        <begin position="115"/>
        <end position="274"/>
    </location>
</feature>
<evidence type="ECO:0000256" key="3">
    <source>
        <dbReference type="ARBA" id="ARBA00023136"/>
    </source>
</evidence>
<reference evidence="6" key="1">
    <citation type="submission" date="2021-01" db="EMBL/GenBank/DDBJ databases">
        <authorList>
            <person name="Corre E."/>
            <person name="Pelletier E."/>
            <person name="Niang G."/>
            <person name="Scheremetjew M."/>
            <person name="Finn R."/>
            <person name="Kale V."/>
            <person name="Holt S."/>
            <person name="Cochrane G."/>
            <person name="Meng A."/>
            <person name="Brown T."/>
            <person name="Cohen L."/>
        </authorList>
    </citation>
    <scope>NUCLEOTIDE SEQUENCE</scope>
    <source>
        <strain evidence="6">SAG 63-3</strain>
    </source>
</reference>
<dbReference type="SMART" id="SM01100">
    <property type="entry name" value="CRAL_TRIO_N"/>
    <property type="match status" value="1"/>
</dbReference>
<dbReference type="InterPro" id="IPR044834">
    <property type="entry name" value="PATL"/>
</dbReference>
<dbReference type="EMBL" id="HBFM01032690">
    <property type="protein sequence ID" value="CAD8791668.1"/>
    <property type="molecule type" value="Transcribed_RNA"/>
</dbReference>
<dbReference type="SUPFAM" id="SSF52087">
    <property type="entry name" value="CRAL/TRIO domain"/>
    <property type="match status" value="1"/>
</dbReference>
<accession>A0A7S0VKZ0</accession>
<dbReference type="AlphaFoldDB" id="A0A7S0VKZ0"/>
<sequence>MTVDTSSNSGYVDRLTPEQERNLVVLTKGLPSLLSSNSFAQNDFLLWGVDLSSLSSEGAVASRKQNVILLKFLRARSFDVEKASTMLIDCLKWRKDFKVANLDTEDHPSYLKKCGIVAGRDKHGNPVTYNFYGGMDMQEVFGGTDGPEKFIRWRIWLMEAAIKALDFESGIEHVMQVHDYDGASLRRDAVVKASTQKIIKLFQDYYPEFLPAKLFVNVPKVMEVMYGLFSAFSDPATRAKFNMVGHGRTRYTLLQHLDVVQLPTRYGGFLDLGVESTEASKFTVRSGERIEIRKVISETEDESSREGSKPRANAPKKIQWAVCSDWSDMTIRISFTPSTAAGQTPPTESTSVAASQSSSTSLQNGVEVELAAPYSCTFKVPFGSGILNVKVPGEVALSLEAPAGFLFSSESHVACFLRNAK</sequence>
<evidence type="ECO:0000259" key="5">
    <source>
        <dbReference type="PROSITE" id="PS50191"/>
    </source>
</evidence>
<dbReference type="PANTHER" id="PTHR45932">
    <property type="entry name" value="PATELLIN-1"/>
    <property type="match status" value="1"/>
</dbReference>
<feature type="compositionally biased region" description="Low complexity" evidence="4">
    <location>
        <begin position="349"/>
        <end position="358"/>
    </location>
</feature>
<dbReference type="PANTHER" id="PTHR45932:SF17">
    <property type="entry name" value="CELLULAR RETINALDEHYDE-BINDING_TRIPLE FUNCTION DOMAIN-CONTAINING PROTEIN"/>
    <property type="match status" value="1"/>
</dbReference>
<feature type="compositionally biased region" description="Polar residues" evidence="4">
    <location>
        <begin position="337"/>
        <end position="348"/>
    </location>
</feature>
<dbReference type="Gene3D" id="3.40.525.10">
    <property type="entry name" value="CRAL-TRIO lipid binding domain"/>
    <property type="match status" value="1"/>
</dbReference>
<feature type="region of interest" description="Disordered" evidence="4">
    <location>
        <begin position="337"/>
        <end position="358"/>
    </location>
</feature>
<evidence type="ECO:0000256" key="4">
    <source>
        <dbReference type="SAM" id="MobiDB-lite"/>
    </source>
</evidence>
<protein>
    <recommendedName>
        <fullName evidence="5">CRAL-TRIO domain-containing protein</fullName>
    </recommendedName>
</protein>
<keyword evidence="2" id="KW-0813">Transport</keyword>
<evidence type="ECO:0000313" key="6">
    <source>
        <dbReference type="EMBL" id="CAD8791668.1"/>
    </source>
</evidence>
<dbReference type="InterPro" id="IPR036273">
    <property type="entry name" value="CRAL/TRIO_N_dom_sf"/>
</dbReference>
<dbReference type="InterPro" id="IPR001251">
    <property type="entry name" value="CRAL-TRIO_dom"/>
</dbReference>
<keyword evidence="3" id="KW-0472">Membrane</keyword>
<dbReference type="SMART" id="SM00516">
    <property type="entry name" value="SEC14"/>
    <property type="match status" value="1"/>
</dbReference>
<dbReference type="PROSITE" id="PS50191">
    <property type="entry name" value="CRAL_TRIO"/>
    <property type="match status" value="1"/>
</dbReference>
<dbReference type="GO" id="GO:0008289">
    <property type="term" value="F:lipid binding"/>
    <property type="evidence" value="ECO:0007669"/>
    <property type="project" value="InterPro"/>
</dbReference>
<name>A0A7S0VKZ0_9CHLO</name>
<comment type="subcellular location">
    <subcellularLocation>
        <location evidence="1">Membrane</location>
    </subcellularLocation>
</comment>
<dbReference type="InterPro" id="IPR011074">
    <property type="entry name" value="CRAL/TRIO_N_dom"/>
</dbReference>
<gene>
    <name evidence="6" type="ORF">PPAR00522_LOCUS21386</name>
</gene>
<organism evidence="6">
    <name type="scientific">Polytomella parva</name>
    <dbReference type="NCBI Taxonomy" id="51329"/>
    <lineage>
        <taxon>Eukaryota</taxon>
        <taxon>Viridiplantae</taxon>
        <taxon>Chlorophyta</taxon>
        <taxon>core chlorophytes</taxon>
        <taxon>Chlorophyceae</taxon>
        <taxon>CS clade</taxon>
        <taxon>Chlamydomonadales</taxon>
        <taxon>Chlamydomonadaceae</taxon>
        <taxon>Polytomella</taxon>
    </lineage>
</organism>
<dbReference type="InterPro" id="IPR036865">
    <property type="entry name" value="CRAL-TRIO_dom_sf"/>
</dbReference>
<dbReference type="Pfam" id="PF03765">
    <property type="entry name" value="CRAL_TRIO_N"/>
    <property type="match status" value="1"/>
</dbReference>